<evidence type="ECO:0000256" key="1">
    <source>
        <dbReference type="SAM" id="MobiDB-lite"/>
    </source>
</evidence>
<dbReference type="Proteomes" id="UP000295604">
    <property type="component" value="Unassembled WGS sequence"/>
</dbReference>
<organism evidence="2 3">
    <name type="scientific">Colletotrichum sidae</name>
    <dbReference type="NCBI Taxonomy" id="1347389"/>
    <lineage>
        <taxon>Eukaryota</taxon>
        <taxon>Fungi</taxon>
        <taxon>Dikarya</taxon>
        <taxon>Ascomycota</taxon>
        <taxon>Pezizomycotina</taxon>
        <taxon>Sordariomycetes</taxon>
        <taxon>Hypocreomycetidae</taxon>
        <taxon>Glomerellales</taxon>
        <taxon>Glomerellaceae</taxon>
        <taxon>Colletotrichum</taxon>
        <taxon>Colletotrichum orbiculare species complex</taxon>
    </lineage>
</organism>
<evidence type="ECO:0000313" key="3">
    <source>
        <dbReference type="Proteomes" id="UP000295604"/>
    </source>
</evidence>
<keyword evidence="3" id="KW-1185">Reference proteome</keyword>
<dbReference type="EMBL" id="QAPF01000364">
    <property type="protein sequence ID" value="TEA11235.1"/>
    <property type="molecule type" value="Genomic_DNA"/>
</dbReference>
<sequence>MADPLQDVEWSAELRVGVKDISRLMREGLHWSTDSIWKEPGYVDSSLENETDHVKKSWTLARHYYLLDLGGDAFWVGKLVVFARQLKVLSHFRVETLAPDMVHGAYAARSDARNQICYSYEVDGKVRLNALYDDMPLTGWWPWPKSQSAKQTGEEAEEETGEEGGKTAVEGGSGGRH</sequence>
<protein>
    <submittedName>
        <fullName evidence="2">Uncharacterized protein</fullName>
    </submittedName>
</protein>
<feature type="region of interest" description="Disordered" evidence="1">
    <location>
        <begin position="143"/>
        <end position="177"/>
    </location>
</feature>
<dbReference type="AlphaFoldDB" id="A0A4R8T352"/>
<name>A0A4R8T352_9PEZI</name>
<evidence type="ECO:0000313" key="2">
    <source>
        <dbReference type="EMBL" id="TEA11235.1"/>
    </source>
</evidence>
<accession>A0A4R8T352</accession>
<comment type="caution">
    <text evidence="2">The sequence shown here is derived from an EMBL/GenBank/DDBJ whole genome shotgun (WGS) entry which is preliminary data.</text>
</comment>
<reference evidence="2 3" key="1">
    <citation type="submission" date="2018-11" db="EMBL/GenBank/DDBJ databases">
        <title>Genome sequence and assembly of Colletotrichum sidae.</title>
        <authorList>
            <person name="Gan P."/>
            <person name="Shirasu K."/>
        </authorList>
    </citation>
    <scope>NUCLEOTIDE SEQUENCE [LARGE SCALE GENOMIC DNA]</scope>
    <source>
        <strain evidence="2 3">CBS 518.97</strain>
    </source>
</reference>
<proteinExistence type="predicted"/>
<gene>
    <name evidence="2" type="ORF">C8034_v007927</name>
</gene>